<keyword evidence="2" id="KW-1185">Reference proteome</keyword>
<accession>H3Z9P0</accession>
<dbReference type="STRING" id="1129374.AJE_00205"/>
<organism evidence="1 2">
    <name type="scientific">Alishewanella jeotgali KCTC 22429</name>
    <dbReference type="NCBI Taxonomy" id="1129374"/>
    <lineage>
        <taxon>Bacteria</taxon>
        <taxon>Pseudomonadati</taxon>
        <taxon>Pseudomonadota</taxon>
        <taxon>Gammaproteobacteria</taxon>
        <taxon>Alteromonadales</taxon>
        <taxon>Alteromonadaceae</taxon>
        <taxon>Alishewanella</taxon>
    </lineage>
</organism>
<protein>
    <submittedName>
        <fullName evidence="1">Uncharacterized protein</fullName>
    </submittedName>
</protein>
<sequence length="279" mass="31376">MSNLRIVAKNAFDDGSVMQIVGTGVTSLPPTNLQIYNNSKVFRSLSPEHTVLAGNFNDVELISACILWRHNLTNAAKIKLELFGLPNQQGTLIYDSGEIDAVAQITFADWDWRTQPVISGVLDEWDIRFSQLWLEPQFSRSYRLTITDPLNSNGHIDITRIYMGRHITPKVNFKYGNSWGLGSNEMQFRTDDGSLFSQNAPRWRQLNFTVANIPEGDRAGLLGAIRNVGKTKDFFISLYPEVGGQKEAESSFAGKFTTIPSLTANFYDNYTMPFSIEEC</sequence>
<dbReference type="Proteomes" id="UP000012046">
    <property type="component" value="Unassembled WGS sequence"/>
</dbReference>
<dbReference type="AlphaFoldDB" id="H3Z9P0"/>
<gene>
    <name evidence="1" type="ORF">AJE_00205</name>
</gene>
<reference evidence="1 2" key="1">
    <citation type="journal article" date="2012" name="J. Bacteriol.">
        <title>Genome Sequence of Extracellular-Protease-Producing Alishewanella jeotgali Isolated from Traditional Korean Fermented Seafood.</title>
        <authorList>
            <person name="Jung J."/>
            <person name="Chun J."/>
            <person name="Park W."/>
        </authorList>
    </citation>
    <scope>NUCLEOTIDE SEQUENCE [LARGE SCALE GENOMIC DNA]</scope>
    <source>
        <strain evidence="1 2">KCTC 22429</strain>
    </source>
</reference>
<comment type="caution">
    <text evidence="1">The sequence shown here is derived from an EMBL/GenBank/DDBJ whole genome shotgun (WGS) entry which is preliminary data.</text>
</comment>
<evidence type="ECO:0000313" key="2">
    <source>
        <dbReference type="Proteomes" id="UP000012046"/>
    </source>
</evidence>
<name>H3Z9P0_9ALTE</name>
<proteinExistence type="predicted"/>
<dbReference type="EMBL" id="AHTH01000001">
    <property type="protein sequence ID" value="EHR42741.1"/>
    <property type="molecule type" value="Genomic_DNA"/>
</dbReference>
<dbReference type="eggNOG" id="ENOG5033EVJ">
    <property type="taxonomic scope" value="Bacteria"/>
</dbReference>
<evidence type="ECO:0000313" key="1">
    <source>
        <dbReference type="EMBL" id="EHR42741.1"/>
    </source>
</evidence>
<dbReference type="RefSeq" id="WP_008949134.1">
    <property type="nucleotide sequence ID" value="NZ_AHTH01000001.1"/>
</dbReference>
<dbReference type="PATRIC" id="fig|1129374.4.peg.42"/>